<feature type="compositionally biased region" description="Low complexity" evidence="1">
    <location>
        <begin position="113"/>
        <end position="126"/>
    </location>
</feature>
<proteinExistence type="predicted"/>
<evidence type="ECO:0000256" key="1">
    <source>
        <dbReference type="SAM" id="MobiDB-lite"/>
    </source>
</evidence>
<dbReference type="AlphaFoldDB" id="A0A0E0E134"/>
<dbReference type="EnsemblPlants" id="OMERI06G13980.1">
    <property type="protein sequence ID" value="OMERI06G13980.1"/>
    <property type="gene ID" value="OMERI06G13980"/>
</dbReference>
<feature type="compositionally biased region" description="Gly residues" evidence="1">
    <location>
        <begin position="24"/>
        <end position="36"/>
    </location>
</feature>
<protein>
    <submittedName>
        <fullName evidence="2">Uncharacterized protein</fullName>
    </submittedName>
</protein>
<name>A0A0E0E134_9ORYZ</name>
<keyword evidence="3" id="KW-1185">Reference proteome</keyword>
<feature type="compositionally biased region" description="Basic and acidic residues" evidence="1">
    <location>
        <begin position="13"/>
        <end position="23"/>
    </location>
</feature>
<accession>A0A0E0E134</accession>
<sequence length="227" mass="24222">MADGGCMAAQGGLEERRRGEAERGGSGWRLGGGAGRLRGAAPALGSGEERRRNPLPGEVRCRRPIVVDLERGRAIDGELGRRMRASDNAPPFPWQRQARAEGERARRRRDLGSSPPSTAARAPSPSATIICYRRRHSGSSPPSGLVAATRACHRHPLSLGLRPYSSQPLPAVAVAGSSRAGSTGREKSISNVGPTNGKAIWAGQIWPLREEFGQSFGLALLLERPLE</sequence>
<evidence type="ECO:0000313" key="2">
    <source>
        <dbReference type="EnsemblPlants" id="OMERI06G13980.1"/>
    </source>
</evidence>
<reference evidence="2" key="1">
    <citation type="submission" date="2015-04" db="UniProtKB">
        <authorList>
            <consortium name="EnsemblPlants"/>
        </authorList>
    </citation>
    <scope>IDENTIFICATION</scope>
</reference>
<feature type="compositionally biased region" description="Low complexity" evidence="1">
    <location>
        <begin position="37"/>
        <end position="46"/>
    </location>
</feature>
<feature type="region of interest" description="Disordered" evidence="1">
    <location>
        <begin position="1"/>
        <end position="63"/>
    </location>
</feature>
<dbReference type="Gramene" id="OMERI06G13980.1">
    <property type="protein sequence ID" value="OMERI06G13980.1"/>
    <property type="gene ID" value="OMERI06G13980"/>
</dbReference>
<evidence type="ECO:0000313" key="3">
    <source>
        <dbReference type="Proteomes" id="UP000008021"/>
    </source>
</evidence>
<feature type="region of interest" description="Disordered" evidence="1">
    <location>
        <begin position="80"/>
        <end position="126"/>
    </location>
</feature>
<dbReference type="HOGENOM" id="CLU_097342_0_0_1"/>
<reference evidence="2" key="2">
    <citation type="submission" date="2018-05" db="EMBL/GenBank/DDBJ databases">
        <title>OmerRS3 (Oryza meridionalis Reference Sequence Version 3).</title>
        <authorList>
            <person name="Zhang J."/>
            <person name="Kudrna D."/>
            <person name="Lee S."/>
            <person name="Talag J."/>
            <person name="Welchert J."/>
            <person name="Wing R.A."/>
        </authorList>
    </citation>
    <scope>NUCLEOTIDE SEQUENCE [LARGE SCALE GENOMIC DNA]</scope>
    <source>
        <strain evidence="2">cv. OR44</strain>
    </source>
</reference>
<dbReference type="Proteomes" id="UP000008021">
    <property type="component" value="Chromosome 6"/>
</dbReference>
<organism evidence="2">
    <name type="scientific">Oryza meridionalis</name>
    <dbReference type="NCBI Taxonomy" id="40149"/>
    <lineage>
        <taxon>Eukaryota</taxon>
        <taxon>Viridiplantae</taxon>
        <taxon>Streptophyta</taxon>
        <taxon>Embryophyta</taxon>
        <taxon>Tracheophyta</taxon>
        <taxon>Spermatophyta</taxon>
        <taxon>Magnoliopsida</taxon>
        <taxon>Liliopsida</taxon>
        <taxon>Poales</taxon>
        <taxon>Poaceae</taxon>
        <taxon>BOP clade</taxon>
        <taxon>Oryzoideae</taxon>
        <taxon>Oryzeae</taxon>
        <taxon>Oryzinae</taxon>
        <taxon>Oryza</taxon>
    </lineage>
</organism>